<accession>A0ABQ6BVE7</accession>
<evidence type="ECO:0000256" key="2">
    <source>
        <dbReference type="RuleBase" id="RU003457"/>
    </source>
</evidence>
<dbReference type="InterPro" id="IPR003829">
    <property type="entry name" value="Pirin_N_dom"/>
</dbReference>
<evidence type="ECO:0000259" key="3">
    <source>
        <dbReference type="Pfam" id="PF02678"/>
    </source>
</evidence>
<dbReference type="Proteomes" id="UP001156836">
    <property type="component" value="Unassembled WGS sequence"/>
</dbReference>
<comment type="similarity">
    <text evidence="1 2">Belongs to the pirin family.</text>
</comment>
<dbReference type="CDD" id="cd02247">
    <property type="entry name" value="cupin_pirin_C"/>
    <property type="match status" value="1"/>
</dbReference>
<dbReference type="InterPro" id="IPR011051">
    <property type="entry name" value="RmlC_Cupin_sf"/>
</dbReference>
<evidence type="ECO:0000259" key="4">
    <source>
        <dbReference type="Pfam" id="PF05726"/>
    </source>
</evidence>
<protein>
    <recommendedName>
        <fullName evidence="7">Pirin family protein</fullName>
    </recommendedName>
</protein>
<evidence type="ECO:0008006" key="7">
    <source>
        <dbReference type="Google" id="ProtNLM"/>
    </source>
</evidence>
<dbReference type="InterPro" id="IPR008778">
    <property type="entry name" value="Pirin_C_dom"/>
</dbReference>
<evidence type="ECO:0000313" key="6">
    <source>
        <dbReference type="Proteomes" id="UP001156836"/>
    </source>
</evidence>
<dbReference type="RefSeq" id="WP_018747048.1">
    <property type="nucleotide sequence ID" value="NZ_BSOZ01000008.1"/>
</dbReference>
<dbReference type="PANTHER" id="PTHR13903:SF8">
    <property type="entry name" value="PIRIN"/>
    <property type="match status" value="1"/>
</dbReference>
<dbReference type="InterPro" id="IPR012093">
    <property type="entry name" value="Pirin"/>
</dbReference>
<feature type="domain" description="Pirin N-terminal" evidence="3">
    <location>
        <begin position="31"/>
        <end position="130"/>
    </location>
</feature>
<evidence type="ECO:0000256" key="1">
    <source>
        <dbReference type="ARBA" id="ARBA00008416"/>
    </source>
</evidence>
<evidence type="ECO:0000313" key="5">
    <source>
        <dbReference type="EMBL" id="GLS03729.1"/>
    </source>
</evidence>
<dbReference type="Gene3D" id="2.60.120.10">
    <property type="entry name" value="Jelly Rolls"/>
    <property type="match status" value="2"/>
</dbReference>
<comment type="caution">
    <text evidence="5">The sequence shown here is derived from an EMBL/GenBank/DDBJ whole genome shotgun (WGS) entry which is preliminary data.</text>
</comment>
<sequence length="287" mass="31637">MRTLALPVVQRSREIERVVNGMPTSDGAGVKLTRVLTHDLQRRLDPFLMLDAFKSDQADDYIAGFPDHPHRGFETVTYMLAGRMRHRDNAGNEGLLQNGGVQWMTTGRGIVHSELPEQEDGLMEGFQLWVNLPGRNKMTEPGYRDIPAEQIPEFALDGGGALKLIAGQLGDAEGAVTRPDTEPLYLDLAIPAGGEYRVAIPAGHNAFVYVYRGALTVGELDRPLRVQQMGVLGNEGDGVWLKSDVDTRLILVSGKPLNEPIAQWGPFVMNTREEVQQAVYDFNAGLF</sequence>
<proteinExistence type="inferred from homology"/>
<dbReference type="Pfam" id="PF02678">
    <property type="entry name" value="Pirin"/>
    <property type="match status" value="1"/>
</dbReference>
<organism evidence="5 6">
    <name type="scientific">Chitiniphilus shinanonensis</name>
    <dbReference type="NCBI Taxonomy" id="553088"/>
    <lineage>
        <taxon>Bacteria</taxon>
        <taxon>Pseudomonadati</taxon>
        <taxon>Pseudomonadota</taxon>
        <taxon>Betaproteobacteria</taxon>
        <taxon>Neisseriales</taxon>
        <taxon>Chitinibacteraceae</taxon>
        <taxon>Chitiniphilus</taxon>
    </lineage>
</organism>
<dbReference type="InterPro" id="IPR014710">
    <property type="entry name" value="RmlC-like_jellyroll"/>
</dbReference>
<dbReference type="PANTHER" id="PTHR13903">
    <property type="entry name" value="PIRIN-RELATED"/>
    <property type="match status" value="1"/>
</dbReference>
<keyword evidence="6" id="KW-1185">Reference proteome</keyword>
<dbReference type="EMBL" id="BSOZ01000008">
    <property type="protein sequence ID" value="GLS03729.1"/>
    <property type="molecule type" value="Genomic_DNA"/>
</dbReference>
<dbReference type="Pfam" id="PF05726">
    <property type="entry name" value="Pirin_C"/>
    <property type="match status" value="1"/>
</dbReference>
<feature type="domain" description="Pirin C-terminal" evidence="4">
    <location>
        <begin position="185"/>
        <end position="287"/>
    </location>
</feature>
<gene>
    <name evidence="5" type="ORF">GCM10007860_08740</name>
</gene>
<name>A0ABQ6BVE7_9NEIS</name>
<reference evidence="6" key="1">
    <citation type="journal article" date="2019" name="Int. J. Syst. Evol. Microbiol.">
        <title>The Global Catalogue of Microorganisms (GCM) 10K type strain sequencing project: providing services to taxonomists for standard genome sequencing and annotation.</title>
        <authorList>
            <consortium name="The Broad Institute Genomics Platform"/>
            <consortium name="The Broad Institute Genome Sequencing Center for Infectious Disease"/>
            <person name="Wu L."/>
            <person name="Ma J."/>
        </authorList>
    </citation>
    <scope>NUCLEOTIDE SEQUENCE [LARGE SCALE GENOMIC DNA]</scope>
    <source>
        <strain evidence="6">NBRC 104970</strain>
    </source>
</reference>
<dbReference type="PIRSF" id="PIRSF006232">
    <property type="entry name" value="Pirin"/>
    <property type="match status" value="1"/>
</dbReference>
<dbReference type="SUPFAM" id="SSF51182">
    <property type="entry name" value="RmlC-like cupins"/>
    <property type="match status" value="1"/>
</dbReference>
<dbReference type="CDD" id="cd02909">
    <property type="entry name" value="cupin_pirin_N"/>
    <property type="match status" value="1"/>
</dbReference>